<proteinExistence type="predicted"/>
<evidence type="ECO:0000313" key="2">
    <source>
        <dbReference type="Proteomes" id="UP000502196"/>
    </source>
</evidence>
<dbReference type="RefSeq" id="WP_170086227.1">
    <property type="nucleotide sequence ID" value="NZ_CP047971.1"/>
</dbReference>
<dbReference type="AlphaFoldDB" id="A0A6F9EBK8"/>
<dbReference type="PANTHER" id="PTHR36849:SF1">
    <property type="entry name" value="CYTOPLASMIC PROTEIN"/>
    <property type="match status" value="1"/>
</dbReference>
<evidence type="ECO:0000313" key="1">
    <source>
        <dbReference type="EMBL" id="CAB3395176.1"/>
    </source>
</evidence>
<dbReference type="Proteomes" id="UP000502196">
    <property type="component" value="Chromosome"/>
</dbReference>
<dbReference type="Pfam" id="PF22752">
    <property type="entry name" value="DUF488-N3i"/>
    <property type="match status" value="1"/>
</dbReference>
<accession>A0A6F9EBK8</accession>
<evidence type="ECO:0008006" key="3">
    <source>
        <dbReference type="Google" id="ProtNLM"/>
    </source>
</evidence>
<name>A0A6F9EBK8_9BACL</name>
<reference evidence="1 2" key="1">
    <citation type="submission" date="2020-04" db="EMBL/GenBank/DDBJ databases">
        <authorList>
            <person name="Hogendoorn C."/>
        </authorList>
    </citation>
    <scope>NUCLEOTIDE SEQUENCE [LARGE SCALE GENOMIC DNA]</scope>
    <source>
        <strain evidence="1">COOX1</strain>
    </source>
</reference>
<organism evidence="1 2">
    <name type="scientific">Kyrpidia spormannii</name>
    <dbReference type="NCBI Taxonomy" id="2055160"/>
    <lineage>
        <taxon>Bacteria</taxon>
        <taxon>Bacillati</taxon>
        <taxon>Bacillota</taxon>
        <taxon>Bacilli</taxon>
        <taxon>Bacillales</taxon>
        <taxon>Alicyclobacillaceae</taxon>
        <taxon>Kyrpidia</taxon>
    </lineage>
</organism>
<dbReference type="PANTHER" id="PTHR36849">
    <property type="entry name" value="CYTOPLASMIC PROTEIN-RELATED"/>
    <property type="match status" value="1"/>
</dbReference>
<gene>
    <name evidence="1" type="ORF">COOX1_2779</name>
</gene>
<sequence length="121" mass="14596">MGTIRLKRAYEPADLTDGRRILVDRLWPRGLSKAEARIDQWMREVAPNPELRKWFCHRPDRFPEFRRRYEEELRSDPAHRRCVEEILQAAERETVTLVYAAKDEVHNHAVVLLNCLHHWRE</sequence>
<protein>
    <recommendedName>
        <fullName evidence="3">DUF488 domain-containing protein</fullName>
    </recommendedName>
</protein>
<dbReference type="InterPro" id="IPR052552">
    <property type="entry name" value="YeaO-like"/>
</dbReference>
<dbReference type="EMBL" id="LR792683">
    <property type="protein sequence ID" value="CAB3395176.1"/>
    <property type="molecule type" value="Genomic_DNA"/>
</dbReference>